<gene>
    <name evidence="1" type="ordered locus">Aaci_2590</name>
</gene>
<organism evidence="1 2">
    <name type="scientific">Alicyclobacillus acidocaldarius subsp. acidocaldarius (strain ATCC 27009 / DSM 446 / BCRC 14685 / JCM 5260 / KCTC 1825 / NBRC 15652 / NCIMB 11725 / NRRL B-14509 / 104-IA)</name>
    <name type="common">Bacillus acidocaldarius</name>
    <dbReference type="NCBI Taxonomy" id="521098"/>
    <lineage>
        <taxon>Bacteria</taxon>
        <taxon>Bacillati</taxon>
        <taxon>Bacillota</taxon>
        <taxon>Bacilli</taxon>
        <taxon>Bacillales</taxon>
        <taxon>Alicyclobacillaceae</taxon>
        <taxon>Alicyclobacillus</taxon>
    </lineage>
</organism>
<dbReference type="InterPro" id="IPR009910">
    <property type="entry name" value="DUF1450"/>
</dbReference>
<dbReference type="KEGG" id="aac:Aaci_2590"/>
<dbReference type="HOGENOM" id="CLU_182025_1_0_9"/>
<sequence length="90" mass="9847">MEGLVVIEVCANNRLAGAWLGETERRVPGATVLETDCTNTCGLCQVRAFAYVNGKLVHDADPLRCVKKIEDEARAVVRWLTSSEDEKSAP</sequence>
<reference evidence="1 2" key="2">
    <citation type="journal article" date="2010" name="Stand. Genomic Sci.">
        <title>Complete genome sequence of Alicyclobacillus acidocaldarius type strain (104-IA).</title>
        <authorList>
            <person name="Mavromatis K."/>
            <person name="Sikorski J."/>
            <person name="Lapidus A."/>
            <person name="Glavina Del Rio T."/>
            <person name="Copeland A."/>
            <person name="Tice H."/>
            <person name="Cheng J.F."/>
            <person name="Lucas S."/>
            <person name="Chen F."/>
            <person name="Nolan M."/>
            <person name="Bruce D."/>
            <person name="Goodwin L."/>
            <person name="Pitluck S."/>
            <person name="Ivanova N."/>
            <person name="Ovchinnikova G."/>
            <person name="Pati A."/>
            <person name="Chen A."/>
            <person name="Palaniappan K."/>
            <person name="Land M."/>
            <person name="Hauser L."/>
            <person name="Chang Y.J."/>
            <person name="Jeffries C.D."/>
            <person name="Chain P."/>
            <person name="Meincke L."/>
            <person name="Sims D."/>
            <person name="Chertkov O."/>
            <person name="Han C."/>
            <person name="Brettin T."/>
            <person name="Detter J.C."/>
            <person name="Wahrenburg C."/>
            <person name="Rohde M."/>
            <person name="Pukall R."/>
            <person name="Goker M."/>
            <person name="Bristow J."/>
            <person name="Eisen J.A."/>
            <person name="Markowitz V."/>
            <person name="Hugenholtz P."/>
            <person name="Klenk H.P."/>
            <person name="Kyrpides N.C."/>
        </authorList>
    </citation>
    <scope>NUCLEOTIDE SEQUENCE [LARGE SCALE GENOMIC DNA]</scope>
    <source>
        <strain evidence="2">ATCC 27009 / DSM 446 / BCRC 14685 / JCM 5260 / KCTC 1825 / NBRC 15652 / NCIMB 11725 / NRRL B-14509 / 104-IA</strain>
    </source>
</reference>
<evidence type="ECO:0000313" key="2">
    <source>
        <dbReference type="Proteomes" id="UP000001917"/>
    </source>
</evidence>
<dbReference type="eggNOG" id="COG4844">
    <property type="taxonomic scope" value="Bacteria"/>
</dbReference>
<dbReference type="Pfam" id="PF07293">
    <property type="entry name" value="DUF1450"/>
    <property type="match status" value="1"/>
</dbReference>
<dbReference type="RefSeq" id="WP_012811832.1">
    <property type="nucleotide sequence ID" value="NC_013205.1"/>
</dbReference>
<evidence type="ECO:0000313" key="1">
    <source>
        <dbReference type="EMBL" id="ACV59594.1"/>
    </source>
</evidence>
<proteinExistence type="predicted"/>
<dbReference type="AlphaFoldDB" id="C8WT80"/>
<protein>
    <recommendedName>
        <fullName evidence="3">DUF1450 domain-containing protein</fullName>
    </recommendedName>
</protein>
<name>C8WT80_ALIAD</name>
<dbReference type="EMBL" id="CP001727">
    <property type="protein sequence ID" value="ACV59594.1"/>
    <property type="molecule type" value="Genomic_DNA"/>
</dbReference>
<dbReference type="Proteomes" id="UP000001917">
    <property type="component" value="Chromosome"/>
</dbReference>
<keyword evidence="2" id="KW-1185">Reference proteome</keyword>
<accession>C8WT80</accession>
<evidence type="ECO:0008006" key="3">
    <source>
        <dbReference type="Google" id="ProtNLM"/>
    </source>
</evidence>
<reference evidence="2" key="1">
    <citation type="submission" date="2009-09" db="EMBL/GenBank/DDBJ databases">
        <title>The complete chromosome of Alicyclobacillus acidocaldarius subsp. acidocaldarius DSM 446.</title>
        <authorList>
            <consortium name="US DOE Joint Genome Institute (JGI-PGF)"/>
            <person name="Lucas S."/>
            <person name="Copeland A."/>
            <person name="Lapidus A."/>
            <person name="Glavina del Rio T."/>
            <person name="Dalin E."/>
            <person name="Tice H."/>
            <person name="Bruce D."/>
            <person name="Goodwin L."/>
            <person name="Pitluck S."/>
            <person name="Kyrpides N."/>
            <person name="Mavromatis K."/>
            <person name="Ivanova N."/>
            <person name="Ovchinnikova G."/>
            <person name="Chertkov O."/>
            <person name="Sims D."/>
            <person name="Brettin T."/>
            <person name="Detter J.C."/>
            <person name="Han C."/>
            <person name="Larimer F."/>
            <person name="Land M."/>
            <person name="Hauser L."/>
            <person name="Markowitz V."/>
            <person name="Cheng J.-F."/>
            <person name="Hugenholtz P."/>
            <person name="Woyke T."/>
            <person name="Wu D."/>
            <person name="Pukall R."/>
            <person name="Klenk H.-P."/>
            <person name="Eisen J.A."/>
        </authorList>
    </citation>
    <scope>NUCLEOTIDE SEQUENCE [LARGE SCALE GENOMIC DNA]</scope>
    <source>
        <strain evidence="2">ATCC 27009 / DSM 446 / BCRC 14685 / JCM 5260 / KCTC 1825 / NBRC 15652 / NCIMB 11725 / NRRL B-14509 / 104-IA</strain>
    </source>
</reference>